<evidence type="ECO:0000313" key="2">
    <source>
        <dbReference type="EMBL" id="KAJ8374967.1"/>
    </source>
</evidence>
<proteinExistence type="predicted"/>
<reference evidence="2" key="1">
    <citation type="journal article" date="2023" name="Science">
        <title>Genome structures resolve the early diversification of teleost fishes.</title>
        <authorList>
            <person name="Parey E."/>
            <person name="Louis A."/>
            <person name="Montfort J."/>
            <person name="Bouchez O."/>
            <person name="Roques C."/>
            <person name="Iampietro C."/>
            <person name="Lluch J."/>
            <person name="Castinel A."/>
            <person name="Donnadieu C."/>
            <person name="Desvignes T."/>
            <person name="Floi Bucao C."/>
            <person name="Jouanno E."/>
            <person name="Wen M."/>
            <person name="Mejri S."/>
            <person name="Dirks R."/>
            <person name="Jansen H."/>
            <person name="Henkel C."/>
            <person name="Chen W.J."/>
            <person name="Zahm M."/>
            <person name="Cabau C."/>
            <person name="Klopp C."/>
            <person name="Thompson A.W."/>
            <person name="Robinson-Rechavi M."/>
            <person name="Braasch I."/>
            <person name="Lecointre G."/>
            <person name="Bobe J."/>
            <person name="Postlethwait J.H."/>
            <person name="Berthelot C."/>
            <person name="Roest Crollius H."/>
            <person name="Guiguen Y."/>
        </authorList>
    </citation>
    <scope>NUCLEOTIDE SEQUENCE</scope>
    <source>
        <strain evidence="2">WJC10195</strain>
    </source>
</reference>
<feature type="compositionally biased region" description="Polar residues" evidence="1">
    <location>
        <begin position="81"/>
        <end position="101"/>
    </location>
</feature>
<sequence>MARSSHLILDHVVKAINRLPSGGCIHMDQLFRNMGSSGYVEKKKNTGNPHYLRRRVGSTFVTEKKMLSLTWPTTEAHEAQSKLQRSSSDRVQTSAVSSTEGRFSENKPEEEVNEK</sequence>
<feature type="compositionally biased region" description="Basic and acidic residues" evidence="1">
    <location>
        <begin position="102"/>
        <end position="115"/>
    </location>
</feature>
<comment type="caution">
    <text evidence="2">The sequence shown here is derived from an EMBL/GenBank/DDBJ whole genome shotgun (WGS) entry which is preliminary data.</text>
</comment>
<feature type="region of interest" description="Disordered" evidence="1">
    <location>
        <begin position="72"/>
        <end position="115"/>
    </location>
</feature>
<dbReference type="EMBL" id="JAINUF010000002">
    <property type="protein sequence ID" value="KAJ8374967.1"/>
    <property type="molecule type" value="Genomic_DNA"/>
</dbReference>
<gene>
    <name evidence="2" type="ORF">SKAU_G00055470</name>
</gene>
<keyword evidence="3" id="KW-1185">Reference proteome</keyword>
<name>A0A9Q1G4W7_SYNKA</name>
<protein>
    <submittedName>
        <fullName evidence="2">Uncharacterized protein</fullName>
    </submittedName>
</protein>
<organism evidence="2 3">
    <name type="scientific">Synaphobranchus kaupii</name>
    <name type="common">Kaup's arrowtooth eel</name>
    <dbReference type="NCBI Taxonomy" id="118154"/>
    <lineage>
        <taxon>Eukaryota</taxon>
        <taxon>Metazoa</taxon>
        <taxon>Chordata</taxon>
        <taxon>Craniata</taxon>
        <taxon>Vertebrata</taxon>
        <taxon>Euteleostomi</taxon>
        <taxon>Actinopterygii</taxon>
        <taxon>Neopterygii</taxon>
        <taxon>Teleostei</taxon>
        <taxon>Anguilliformes</taxon>
        <taxon>Synaphobranchidae</taxon>
        <taxon>Synaphobranchus</taxon>
    </lineage>
</organism>
<accession>A0A9Q1G4W7</accession>
<dbReference type="AlphaFoldDB" id="A0A9Q1G4W7"/>
<evidence type="ECO:0000256" key="1">
    <source>
        <dbReference type="SAM" id="MobiDB-lite"/>
    </source>
</evidence>
<dbReference type="Proteomes" id="UP001152622">
    <property type="component" value="Chromosome 2"/>
</dbReference>
<evidence type="ECO:0000313" key="3">
    <source>
        <dbReference type="Proteomes" id="UP001152622"/>
    </source>
</evidence>